<dbReference type="RefSeq" id="WP_193460993.1">
    <property type="nucleotide sequence ID" value="NZ_BMXO01000001.1"/>
</dbReference>
<comment type="caution">
    <text evidence="1">The sequence shown here is derived from an EMBL/GenBank/DDBJ whole genome shotgun (WGS) entry which is preliminary data.</text>
</comment>
<organism evidence="1 2">
    <name type="scientific">Halomonas johnsoniae</name>
    <dbReference type="NCBI Taxonomy" id="502832"/>
    <lineage>
        <taxon>Bacteria</taxon>
        <taxon>Pseudomonadati</taxon>
        <taxon>Pseudomonadota</taxon>
        <taxon>Gammaproteobacteria</taxon>
        <taxon>Oceanospirillales</taxon>
        <taxon>Halomonadaceae</taxon>
        <taxon>Halomonas</taxon>
    </lineage>
</organism>
<dbReference type="Proteomes" id="UP000647585">
    <property type="component" value="Unassembled WGS sequence"/>
</dbReference>
<gene>
    <name evidence="1" type="ORF">GCM10007158_04010</name>
</gene>
<reference evidence="2" key="1">
    <citation type="journal article" date="2019" name="Int. J. Syst. Evol. Microbiol.">
        <title>The Global Catalogue of Microorganisms (GCM) 10K type strain sequencing project: providing services to taxonomists for standard genome sequencing and annotation.</title>
        <authorList>
            <consortium name="The Broad Institute Genomics Platform"/>
            <consortium name="The Broad Institute Genome Sequencing Center for Infectious Disease"/>
            <person name="Wu L."/>
            <person name="Ma J."/>
        </authorList>
    </citation>
    <scope>NUCLEOTIDE SEQUENCE [LARGE SCALE GENOMIC DNA]</scope>
    <source>
        <strain evidence="2">KCTC 22157</strain>
    </source>
</reference>
<proteinExistence type="predicted"/>
<evidence type="ECO:0000313" key="1">
    <source>
        <dbReference type="EMBL" id="GGW46326.1"/>
    </source>
</evidence>
<dbReference type="EMBL" id="BMXO01000001">
    <property type="protein sequence ID" value="GGW46326.1"/>
    <property type="molecule type" value="Genomic_DNA"/>
</dbReference>
<name>A0ABQ2WBG1_9GAMM</name>
<keyword evidence="2" id="KW-1185">Reference proteome</keyword>
<evidence type="ECO:0000313" key="2">
    <source>
        <dbReference type="Proteomes" id="UP000647585"/>
    </source>
</evidence>
<protein>
    <submittedName>
        <fullName evidence="1">Uncharacterized protein</fullName>
    </submittedName>
</protein>
<accession>A0ABQ2WBG1</accession>
<sequence length="48" mass="5495">MPTQVQVVKNLRFPDTNMHTVMGKEDMLQIGKLEGVVHPREYGIELKS</sequence>